<organism evidence="1 2">
    <name type="scientific">Streptomyces triculaminicus</name>
    <dbReference type="NCBI Taxonomy" id="2816232"/>
    <lineage>
        <taxon>Bacteria</taxon>
        <taxon>Bacillati</taxon>
        <taxon>Actinomycetota</taxon>
        <taxon>Actinomycetes</taxon>
        <taxon>Kitasatosporales</taxon>
        <taxon>Streptomycetaceae</taxon>
        <taxon>Streptomyces</taxon>
    </lineage>
</organism>
<dbReference type="RefSeq" id="WP_207247633.1">
    <property type="nucleotide sequence ID" value="NZ_JAFMOF010000002.1"/>
</dbReference>
<keyword evidence="2" id="KW-1185">Reference proteome</keyword>
<dbReference type="Proteomes" id="UP000664781">
    <property type="component" value="Unassembled WGS sequence"/>
</dbReference>
<comment type="caution">
    <text evidence="1">The sequence shown here is derived from an EMBL/GenBank/DDBJ whole genome shotgun (WGS) entry which is preliminary data.</text>
</comment>
<proteinExistence type="predicted"/>
<protein>
    <submittedName>
        <fullName evidence="1">Uncharacterized protein</fullName>
    </submittedName>
</protein>
<gene>
    <name evidence="1" type="ORF">J1792_17265</name>
</gene>
<sequence>MTADGDETYEKRGKHEADEKAAAGVRLVEDLVAQVPGFEDAYECHIVNENGVVLPHLFFWDVVQDTVRSYLGEHDPDGPDWRRVLAFPEEETRRRVPGAFEVIVTSFLYDLPCKKEPGYGIEAHLGPVMKEKYLQLRPWYGTEDPGAPGKPEA</sequence>
<dbReference type="EMBL" id="JAFMOF010000002">
    <property type="protein sequence ID" value="MBO0654467.1"/>
    <property type="molecule type" value="Genomic_DNA"/>
</dbReference>
<accession>A0A939FNG1</accession>
<evidence type="ECO:0000313" key="1">
    <source>
        <dbReference type="EMBL" id="MBO0654467.1"/>
    </source>
</evidence>
<evidence type="ECO:0000313" key="2">
    <source>
        <dbReference type="Proteomes" id="UP000664781"/>
    </source>
</evidence>
<reference evidence="1" key="1">
    <citation type="submission" date="2021-03" db="EMBL/GenBank/DDBJ databases">
        <title>Streptomyces strains.</title>
        <authorList>
            <person name="Lund M.B."/>
            <person name="Toerring T."/>
        </authorList>
    </citation>
    <scope>NUCLEOTIDE SEQUENCE</scope>
    <source>
        <strain evidence="1">JCM 4242</strain>
    </source>
</reference>
<dbReference type="AlphaFoldDB" id="A0A939FNG1"/>
<name>A0A939FNG1_9ACTN</name>